<comment type="caution">
    <text evidence="1">The sequence shown here is derived from an EMBL/GenBank/DDBJ whole genome shotgun (WGS) entry which is preliminary data.</text>
</comment>
<evidence type="ECO:0000313" key="2">
    <source>
        <dbReference type="Proteomes" id="UP001066276"/>
    </source>
</evidence>
<accession>A0AAV7W2L8</accession>
<dbReference type="Proteomes" id="UP001066276">
    <property type="component" value="Chromosome 1_2"/>
</dbReference>
<dbReference type="EMBL" id="JANPWB010000002">
    <property type="protein sequence ID" value="KAJ1207130.1"/>
    <property type="molecule type" value="Genomic_DNA"/>
</dbReference>
<name>A0AAV7W2L8_PLEWA</name>
<evidence type="ECO:0000313" key="1">
    <source>
        <dbReference type="EMBL" id="KAJ1207130.1"/>
    </source>
</evidence>
<reference evidence="1" key="1">
    <citation type="journal article" date="2022" name="bioRxiv">
        <title>Sequencing and chromosome-scale assembly of the giantPleurodeles waltlgenome.</title>
        <authorList>
            <person name="Brown T."/>
            <person name="Elewa A."/>
            <person name="Iarovenko S."/>
            <person name="Subramanian E."/>
            <person name="Araus A.J."/>
            <person name="Petzold A."/>
            <person name="Susuki M."/>
            <person name="Suzuki K.-i.T."/>
            <person name="Hayashi T."/>
            <person name="Toyoda A."/>
            <person name="Oliveira C."/>
            <person name="Osipova E."/>
            <person name="Leigh N.D."/>
            <person name="Simon A."/>
            <person name="Yun M.H."/>
        </authorList>
    </citation>
    <scope>NUCLEOTIDE SEQUENCE</scope>
    <source>
        <strain evidence="1">20211129_DDA</strain>
        <tissue evidence="1">Liver</tissue>
    </source>
</reference>
<dbReference type="AlphaFoldDB" id="A0AAV7W2L8"/>
<keyword evidence="2" id="KW-1185">Reference proteome</keyword>
<sequence>MQEHSGASRSRLATQRMGHLNVIVVAEATMGKQHAEVGVRAEQRASSCGGQDGRQGCTVIGYGVQFPTSVTSCSIVAPHRRDHAGVFKQFLVLRNILSLWLPLTSCYRYLSALGIIKQRSVRVLYLPLVEELTLTLF</sequence>
<organism evidence="1 2">
    <name type="scientific">Pleurodeles waltl</name>
    <name type="common">Iberian ribbed newt</name>
    <dbReference type="NCBI Taxonomy" id="8319"/>
    <lineage>
        <taxon>Eukaryota</taxon>
        <taxon>Metazoa</taxon>
        <taxon>Chordata</taxon>
        <taxon>Craniata</taxon>
        <taxon>Vertebrata</taxon>
        <taxon>Euteleostomi</taxon>
        <taxon>Amphibia</taxon>
        <taxon>Batrachia</taxon>
        <taxon>Caudata</taxon>
        <taxon>Salamandroidea</taxon>
        <taxon>Salamandridae</taxon>
        <taxon>Pleurodelinae</taxon>
        <taxon>Pleurodeles</taxon>
    </lineage>
</organism>
<gene>
    <name evidence="1" type="ORF">NDU88_002522</name>
</gene>
<proteinExistence type="predicted"/>
<protein>
    <submittedName>
        <fullName evidence="1">Uncharacterized protein</fullName>
    </submittedName>
</protein>